<feature type="compositionally biased region" description="Low complexity" evidence="1">
    <location>
        <begin position="701"/>
        <end position="717"/>
    </location>
</feature>
<feature type="compositionally biased region" description="Low complexity" evidence="1">
    <location>
        <begin position="618"/>
        <end position="631"/>
    </location>
</feature>
<feature type="region of interest" description="Disordered" evidence="1">
    <location>
        <begin position="746"/>
        <end position="953"/>
    </location>
</feature>
<organism evidence="2 3">
    <name type="scientific">Apiospora arundinis</name>
    <dbReference type="NCBI Taxonomy" id="335852"/>
    <lineage>
        <taxon>Eukaryota</taxon>
        <taxon>Fungi</taxon>
        <taxon>Dikarya</taxon>
        <taxon>Ascomycota</taxon>
        <taxon>Pezizomycotina</taxon>
        <taxon>Sordariomycetes</taxon>
        <taxon>Xylariomycetidae</taxon>
        <taxon>Amphisphaeriales</taxon>
        <taxon>Apiosporaceae</taxon>
        <taxon>Apiospora</taxon>
    </lineage>
</organism>
<feature type="compositionally biased region" description="Polar residues" evidence="1">
    <location>
        <begin position="683"/>
        <end position="696"/>
    </location>
</feature>
<feature type="compositionally biased region" description="Low complexity" evidence="1">
    <location>
        <begin position="540"/>
        <end position="560"/>
    </location>
</feature>
<comment type="caution">
    <text evidence="2">The sequence shown here is derived from an EMBL/GenBank/DDBJ whole genome shotgun (WGS) entry which is preliminary data.</text>
</comment>
<feature type="compositionally biased region" description="Acidic residues" evidence="1">
    <location>
        <begin position="793"/>
        <end position="862"/>
    </location>
</feature>
<feature type="compositionally biased region" description="Acidic residues" evidence="1">
    <location>
        <begin position="870"/>
        <end position="953"/>
    </location>
</feature>
<dbReference type="Proteomes" id="UP001390339">
    <property type="component" value="Unassembled WGS sequence"/>
</dbReference>
<feature type="compositionally biased region" description="Polar residues" evidence="1">
    <location>
        <begin position="442"/>
        <end position="452"/>
    </location>
</feature>
<protein>
    <submittedName>
        <fullName evidence="2">Uncharacterized protein</fullName>
    </submittedName>
</protein>
<sequence>MATQNPRPQPASYAVGKLCCLTKELPQTPAFDIVAVHGMQVATYKNDVWLTHILPKGFPSARVLSFRYNTPDVFTTQWDEGFEKSVSKLLDSLISARAPFPAQRPLVLICQGVGGLLVEAALNRIMTEGPRYSQLGVAAKAVIFLNTPQNQTYKDHWTPMLIRMAGTSLHTDPQLLWGVERWLQAYASSLQGIASLFKGTYPKLRVLAVYNSGSPALRAGATDELSVAFTTGLKREKMLDLRGYDYISTSKPTNVKDELLKMLTTEVKSVLRLMSKPDTKTTPGTEPQKKSTSDLAGVKGSTVVSRPSSNTTEKREVPGQEQRPSLQRKQVGSGSGVAPTSRKPVPQNGHSSKPPGNSVQPRTVNIHQTQQQAVSIQSTNIISQPNIGPQAGYVPPQANGVPSQGMSPAHGPGIQQPKQNPHPKPTYLPYRPPQGSVPPESMATSRSVNQAQPLRPQQVVPTGFIGQQQQTRQAPPPNPKQKSGFFENLFGSGLKEAKQQQSTRGMPPSQQSQPQHTQQQQQQRQQYQQQQPTRGMPPSQHNRPQQTQQLQQYHQQQPTRSLPLNEQGQPQYRQQRQQQQHPHHQQQQQPQQQQRYSNSIQPGTNQPSLNRAPQYQNSSNSNGSSSRGLPGRPAPGPAPMQSFPPRGSPQHGHQSHTYAGVNAHPQQPMGHTGPQGQRAVPGNITQNTSQQYQQSHYAWDNQQSSTHNNNSSTTNHTTNNITKIAMAAGGGLAVAGGAAWAMNHYSKEEEEEEDDEDDENEGDFYSFDGDAYDSDNVGALEQNEWAEAFQSDDGAEEEDEDNNEEEEEVDTDEETDSGGDTGSDDGQLDDQYVNDEGDYDEVVSDGEESVQFENEWEGEEQYENVSGFDNEGEVEEDDDNGEEVDSEGDGEEDENENEEDGEEEEVEGEEGEDHYGVGDEEDEEEQSYENEDYGEEGYDNLDGGYDENYEYYG</sequence>
<reference evidence="2 3" key="1">
    <citation type="journal article" date="2024" name="IMA Fungus">
        <title>Apiospora arundinis, a panoply of carbohydrate-active enzymes and secondary metabolites.</title>
        <authorList>
            <person name="Sorensen T."/>
            <person name="Petersen C."/>
            <person name="Muurmann A.T."/>
            <person name="Christiansen J.V."/>
            <person name="Brundto M.L."/>
            <person name="Overgaard C.K."/>
            <person name="Boysen A.T."/>
            <person name="Wollenberg R.D."/>
            <person name="Larsen T.O."/>
            <person name="Sorensen J.L."/>
            <person name="Nielsen K.L."/>
            <person name="Sondergaard T.E."/>
        </authorList>
    </citation>
    <scope>NUCLEOTIDE SEQUENCE [LARGE SCALE GENOMIC DNA]</scope>
    <source>
        <strain evidence="2 3">AAU 773</strain>
    </source>
</reference>
<feature type="compositionally biased region" description="Acidic residues" evidence="1">
    <location>
        <begin position="748"/>
        <end position="762"/>
    </location>
</feature>
<accession>A0ABR2HKT7</accession>
<feature type="region of interest" description="Disordered" evidence="1">
    <location>
        <begin position="386"/>
        <end position="717"/>
    </location>
</feature>
<evidence type="ECO:0000256" key="1">
    <source>
        <dbReference type="SAM" id="MobiDB-lite"/>
    </source>
</evidence>
<proteinExistence type="predicted"/>
<feature type="compositionally biased region" description="Pro residues" evidence="1">
    <location>
        <begin position="420"/>
        <end position="436"/>
    </location>
</feature>
<name>A0ABR2HKT7_9PEZI</name>
<keyword evidence="3" id="KW-1185">Reference proteome</keyword>
<feature type="compositionally biased region" description="Polar residues" evidence="1">
    <location>
        <begin position="302"/>
        <end position="311"/>
    </location>
</feature>
<evidence type="ECO:0000313" key="2">
    <source>
        <dbReference type="EMBL" id="KAK8848535.1"/>
    </source>
</evidence>
<gene>
    <name evidence="2" type="ORF">PGQ11_015015</name>
</gene>
<feature type="compositionally biased region" description="Polar residues" evidence="1">
    <location>
        <begin position="597"/>
        <end position="617"/>
    </location>
</feature>
<feature type="compositionally biased region" description="Low complexity" evidence="1">
    <location>
        <begin position="510"/>
        <end position="531"/>
    </location>
</feature>
<feature type="compositionally biased region" description="Polar residues" evidence="1">
    <location>
        <begin position="348"/>
        <end position="361"/>
    </location>
</feature>
<dbReference type="EMBL" id="JAPCWZ010000010">
    <property type="protein sequence ID" value="KAK8848535.1"/>
    <property type="molecule type" value="Genomic_DNA"/>
</dbReference>
<feature type="compositionally biased region" description="Low complexity" evidence="1">
    <location>
        <begin position="569"/>
        <end position="596"/>
    </location>
</feature>
<evidence type="ECO:0000313" key="3">
    <source>
        <dbReference type="Proteomes" id="UP001390339"/>
    </source>
</evidence>
<feature type="region of interest" description="Disordered" evidence="1">
    <location>
        <begin position="274"/>
        <end position="361"/>
    </location>
</feature>
<feature type="compositionally biased region" description="Polar residues" evidence="1">
    <location>
        <begin position="322"/>
        <end position="332"/>
    </location>
</feature>